<comment type="catalytic activity">
    <reaction evidence="12">
        <text>K(+)(in) = K(+)(out)</text>
        <dbReference type="Rhea" id="RHEA:29463"/>
        <dbReference type="ChEBI" id="CHEBI:29103"/>
    </reaction>
</comment>
<evidence type="ECO:0000256" key="10">
    <source>
        <dbReference type="ARBA" id="ARBA00023136"/>
    </source>
</evidence>
<evidence type="ECO:0000256" key="6">
    <source>
        <dbReference type="ARBA" id="ARBA00022826"/>
    </source>
</evidence>
<keyword evidence="9" id="KW-0406">Ion transport</keyword>
<feature type="transmembrane region" description="Helical" evidence="13">
    <location>
        <begin position="147"/>
        <end position="180"/>
    </location>
</feature>
<feature type="transmembrane region" description="Helical" evidence="13">
    <location>
        <begin position="70"/>
        <end position="87"/>
    </location>
</feature>
<gene>
    <name evidence="14" type="ORF">D9Z05_00885</name>
</gene>
<feature type="transmembrane region" description="Helical" evidence="13">
    <location>
        <begin position="107"/>
        <end position="126"/>
    </location>
</feature>
<dbReference type="EMBL" id="CP033041">
    <property type="protein sequence ID" value="AYM71913.1"/>
    <property type="molecule type" value="Genomic_DNA"/>
</dbReference>
<organism evidence="14 15">
    <name type="scientific">Enterococcus faecium</name>
    <name type="common">Streptococcus faecium</name>
    <dbReference type="NCBI Taxonomy" id="1352"/>
    <lineage>
        <taxon>Bacteria</taxon>
        <taxon>Bacillati</taxon>
        <taxon>Bacillota</taxon>
        <taxon>Bacilli</taxon>
        <taxon>Lactobacillales</taxon>
        <taxon>Enterococcaceae</taxon>
        <taxon>Enterococcus</taxon>
    </lineage>
</organism>
<keyword evidence="8 13" id="KW-1133">Transmembrane helix</keyword>
<evidence type="ECO:0000256" key="13">
    <source>
        <dbReference type="SAM" id="Phobius"/>
    </source>
</evidence>
<reference evidence="14 15" key="1">
    <citation type="submission" date="2018-10" db="EMBL/GenBank/DDBJ databases">
        <title>Escaping from acidified nitrite in gastric host defense: Transcriptomic basis for resistance to free nitrous acid in Enterococcus faecalis.</title>
        <authorList>
            <person name="Yu Z."/>
            <person name="Shi D."/>
            <person name="Liu W."/>
            <person name="Meng F."/>
        </authorList>
    </citation>
    <scope>NUCLEOTIDE SEQUENCE [LARGE SCALE GENOMIC DNA]</scope>
    <source>
        <strain evidence="14 15">JE1</strain>
    </source>
</reference>
<keyword evidence="7" id="KW-0630">Potassium</keyword>
<comment type="subcellular location">
    <subcellularLocation>
        <location evidence="1">Membrane</location>
        <topology evidence="1">Multi-pass membrane protein</topology>
    </subcellularLocation>
</comment>
<dbReference type="AlphaFoldDB" id="A0AAI8PW92"/>
<evidence type="ECO:0000256" key="11">
    <source>
        <dbReference type="ARBA" id="ARBA00023303"/>
    </source>
</evidence>
<dbReference type="GO" id="GO:0005267">
    <property type="term" value="F:potassium channel activity"/>
    <property type="evidence" value="ECO:0007669"/>
    <property type="project" value="UniProtKB-KW"/>
</dbReference>
<sequence length="200" mass="23228">MTKSRLEAFTDGVVAIVLTVLVLDIKIPDPSGFHSLWVIRNTLLAYAISFIFVAVIWVNHHRIFQMAERINYRVVWSNIFWLFWLTLCPSVTSWVGRNPEAFWTEMAYALVYTMWSFSFGILMRQIMKANKPDSHVVRVLSKDHRSFISMFINLCLIVGIFFVPMIGLFGRFFVSGIWIFSYKKSRCLLSAVVSGEIKRL</sequence>
<keyword evidence="5 13" id="KW-0812">Transmembrane</keyword>
<keyword evidence="11" id="KW-0407">Ion channel</keyword>
<keyword evidence="3" id="KW-0813">Transport</keyword>
<evidence type="ECO:0000313" key="14">
    <source>
        <dbReference type="EMBL" id="AYM71913.1"/>
    </source>
</evidence>
<comment type="similarity">
    <text evidence="2">Belongs to the TMEM175 family.</text>
</comment>
<dbReference type="GO" id="GO:0016020">
    <property type="term" value="C:membrane"/>
    <property type="evidence" value="ECO:0007669"/>
    <property type="project" value="UniProtKB-SubCell"/>
</dbReference>
<dbReference type="InterPro" id="IPR010617">
    <property type="entry name" value="TMEM175-like"/>
</dbReference>
<proteinExistence type="inferred from homology"/>
<dbReference type="Proteomes" id="UP000275747">
    <property type="component" value="Chromosome"/>
</dbReference>
<dbReference type="GO" id="GO:0015252">
    <property type="term" value="F:proton channel activity"/>
    <property type="evidence" value="ECO:0007669"/>
    <property type="project" value="InterPro"/>
</dbReference>
<keyword evidence="4" id="KW-0633">Potassium transport</keyword>
<evidence type="ECO:0000256" key="4">
    <source>
        <dbReference type="ARBA" id="ARBA00022538"/>
    </source>
</evidence>
<evidence type="ECO:0000256" key="2">
    <source>
        <dbReference type="ARBA" id="ARBA00006920"/>
    </source>
</evidence>
<evidence type="ECO:0000256" key="1">
    <source>
        <dbReference type="ARBA" id="ARBA00004141"/>
    </source>
</evidence>
<evidence type="ECO:0000256" key="12">
    <source>
        <dbReference type="ARBA" id="ARBA00034430"/>
    </source>
</evidence>
<evidence type="ECO:0000256" key="5">
    <source>
        <dbReference type="ARBA" id="ARBA00022692"/>
    </source>
</evidence>
<dbReference type="Pfam" id="PF06736">
    <property type="entry name" value="TMEM175"/>
    <property type="match status" value="1"/>
</dbReference>
<evidence type="ECO:0000256" key="3">
    <source>
        <dbReference type="ARBA" id="ARBA00022448"/>
    </source>
</evidence>
<keyword evidence="10 13" id="KW-0472">Membrane</keyword>
<evidence type="ECO:0000256" key="9">
    <source>
        <dbReference type="ARBA" id="ARBA00023065"/>
    </source>
</evidence>
<keyword evidence="6" id="KW-0631">Potassium channel</keyword>
<evidence type="ECO:0000256" key="8">
    <source>
        <dbReference type="ARBA" id="ARBA00022989"/>
    </source>
</evidence>
<protein>
    <submittedName>
        <fullName evidence="14">DUF1211 domain-containing protein</fullName>
    </submittedName>
</protein>
<evidence type="ECO:0000256" key="7">
    <source>
        <dbReference type="ARBA" id="ARBA00022958"/>
    </source>
</evidence>
<evidence type="ECO:0000313" key="15">
    <source>
        <dbReference type="Proteomes" id="UP000275747"/>
    </source>
</evidence>
<feature type="transmembrane region" description="Helical" evidence="13">
    <location>
        <begin position="37"/>
        <end position="58"/>
    </location>
</feature>
<name>A0AAI8PW92_ENTFC</name>
<accession>A0AAI8PW92</accession>